<comment type="caution">
    <text evidence="4">The sequence shown here is derived from an EMBL/GenBank/DDBJ whole genome shotgun (WGS) entry which is preliminary data.</text>
</comment>
<name>A0A1E5V0C6_9POAL</name>
<reference evidence="4 5" key="1">
    <citation type="submission" date="2016-09" db="EMBL/GenBank/DDBJ databases">
        <title>The draft genome of Dichanthelium oligosanthes: A C3 panicoid grass species.</title>
        <authorList>
            <person name="Studer A.J."/>
            <person name="Schnable J.C."/>
            <person name="Brutnell T.P."/>
        </authorList>
    </citation>
    <scope>NUCLEOTIDE SEQUENCE [LARGE SCALE GENOMIC DNA]</scope>
    <source>
        <strain evidence="5">cv. Kellogg 1175</strain>
        <tissue evidence="4">Leaf</tissue>
    </source>
</reference>
<dbReference type="PROSITE" id="PS51671">
    <property type="entry name" value="ACT"/>
    <property type="match status" value="1"/>
</dbReference>
<keyword evidence="2" id="KW-0539">Nucleus</keyword>
<accession>A0A1E5V0C6</accession>
<dbReference type="EMBL" id="LWDX02056151">
    <property type="protein sequence ID" value="OEL18613.1"/>
    <property type="molecule type" value="Genomic_DNA"/>
</dbReference>
<dbReference type="PANTHER" id="PTHR45959:SF53">
    <property type="entry name" value="BHLH DOMAIN-CONTAINING PROTEIN"/>
    <property type="match status" value="1"/>
</dbReference>
<dbReference type="Proteomes" id="UP000095767">
    <property type="component" value="Unassembled WGS sequence"/>
</dbReference>
<protein>
    <recommendedName>
        <fullName evidence="3">ACT domain-containing protein</fullName>
    </recommendedName>
</protein>
<organism evidence="4 5">
    <name type="scientific">Dichanthelium oligosanthes</name>
    <dbReference type="NCBI Taxonomy" id="888268"/>
    <lineage>
        <taxon>Eukaryota</taxon>
        <taxon>Viridiplantae</taxon>
        <taxon>Streptophyta</taxon>
        <taxon>Embryophyta</taxon>
        <taxon>Tracheophyta</taxon>
        <taxon>Spermatophyta</taxon>
        <taxon>Magnoliopsida</taxon>
        <taxon>Liliopsida</taxon>
        <taxon>Poales</taxon>
        <taxon>Poaceae</taxon>
        <taxon>PACMAD clade</taxon>
        <taxon>Panicoideae</taxon>
        <taxon>Panicodae</taxon>
        <taxon>Paniceae</taxon>
        <taxon>Dichantheliinae</taxon>
        <taxon>Dichanthelium</taxon>
    </lineage>
</organism>
<feature type="domain" description="ACT" evidence="3">
    <location>
        <begin position="81"/>
        <end position="162"/>
    </location>
</feature>
<comment type="subcellular location">
    <subcellularLocation>
        <location evidence="1">Nucleus</location>
    </subcellularLocation>
</comment>
<keyword evidence="5" id="KW-1185">Reference proteome</keyword>
<dbReference type="InterPro" id="IPR052610">
    <property type="entry name" value="bHLH_transcription_regulator"/>
</dbReference>
<proteinExistence type="predicted"/>
<dbReference type="PANTHER" id="PTHR45959">
    <property type="entry name" value="BHLH TRANSCRIPTION FACTOR"/>
    <property type="match status" value="1"/>
</dbReference>
<dbReference type="Pfam" id="PF22754">
    <property type="entry name" value="bHLH-TF_ACT-like_plant"/>
    <property type="match status" value="1"/>
</dbReference>
<evidence type="ECO:0000259" key="3">
    <source>
        <dbReference type="PROSITE" id="PS51671"/>
    </source>
</evidence>
<dbReference type="STRING" id="888268.A0A1E5V0C6"/>
<evidence type="ECO:0000256" key="1">
    <source>
        <dbReference type="ARBA" id="ARBA00004123"/>
    </source>
</evidence>
<dbReference type="GO" id="GO:0005634">
    <property type="term" value="C:nucleus"/>
    <property type="evidence" value="ECO:0007669"/>
    <property type="project" value="UniProtKB-SubCell"/>
</dbReference>
<evidence type="ECO:0000313" key="5">
    <source>
        <dbReference type="Proteomes" id="UP000095767"/>
    </source>
</evidence>
<evidence type="ECO:0000256" key="2">
    <source>
        <dbReference type="ARBA" id="ARBA00023242"/>
    </source>
</evidence>
<dbReference type="AlphaFoldDB" id="A0A1E5V0C6"/>
<sequence>MDKATILSGATRHLKELQEKLNAGGGAGSGVAIRSSGTVVLVKKTCYAAPDKESSPLGAPAAAVTKPLPEIEVHFSGNNVMVRLLCENAKGVVARVLAEVEDLHLSIVDANVIPSPACTLNITITAKVDAAFIVTEEGIIGRVSSALYHASKLNNIAAPCSA</sequence>
<dbReference type="OrthoDB" id="677685at2759"/>
<evidence type="ECO:0000313" key="4">
    <source>
        <dbReference type="EMBL" id="OEL18613.1"/>
    </source>
</evidence>
<dbReference type="InterPro" id="IPR054502">
    <property type="entry name" value="bHLH-TF_ACT-like_plant"/>
</dbReference>
<gene>
    <name evidence="4" type="ORF">BAE44_0020370</name>
</gene>
<dbReference type="InterPro" id="IPR002912">
    <property type="entry name" value="ACT_dom"/>
</dbReference>